<keyword evidence="2" id="KW-0238">DNA-binding</keyword>
<dbReference type="AlphaFoldDB" id="A0A0J1GW14"/>
<feature type="domain" description="HTH cro/C1-type" evidence="4">
    <location>
        <begin position="39"/>
        <end position="75"/>
    </location>
</feature>
<evidence type="ECO:0000313" key="6">
    <source>
        <dbReference type="Proteomes" id="UP000035909"/>
    </source>
</evidence>
<dbReference type="SUPFAM" id="SSF47413">
    <property type="entry name" value="lambda repressor-like DNA-binding domains"/>
    <property type="match status" value="1"/>
</dbReference>
<dbReference type="STRING" id="320778.ABT57_24365"/>
<dbReference type="SMART" id="SM00530">
    <property type="entry name" value="HTH_XRE"/>
    <property type="match status" value="1"/>
</dbReference>
<dbReference type="InterPro" id="IPR010982">
    <property type="entry name" value="Lambda_DNA-bd_dom_sf"/>
</dbReference>
<dbReference type="RefSeq" id="WP_047887867.1">
    <property type="nucleotide sequence ID" value="NZ_LDOU01000037.1"/>
</dbReference>
<dbReference type="PANTHER" id="PTHR36511">
    <property type="entry name" value="MERR FAMILY BACTERIAL REGULATORY PROTEIN"/>
    <property type="match status" value="1"/>
</dbReference>
<dbReference type="InterPro" id="IPR001387">
    <property type="entry name" value="Cro/C1-type_HTH"/>
</dbReference>
<comment type="caution">
    <text evidence="5">The sequence shown here is derived from an EMBL/GenBank/DDBJ whole genome shotgun (WGS) entry which is preliminary data.</text>
</comment>
<name>A0A0J1GW14_9GAMM</name>
<accession>A0A0J1GW14</accession>
<protein>
    <submittedName>
        <fullName evidence="5">XRE family transcriptional regulator</fullName>
    </submittedName>
</protein>
<dbReference type="InterPro" id="IPR052359">
    <property type="entry name" value="HTH-type_reg/antitoxin"/>
</dbReference>
<evidence type="ECO:0000256" key="3">
    <source>
        <dbReference type="ARBA" id="ARBA00023163"/>
    </source>
</evidence>
<gene>
    <name evidence="5" type="ORF">ABT57_24365</name>
</gene>
<dbReference type="EMBL" id="LDOU01000037">
    <property type="protein sequence ID" value="KLV03870.1"/>
    <property type="molecule type" value="Genomic_DNA"/>
</dbReference>
<sequence length="101" mass="11414">MRDELFADLLESAEEMVEIEQGISTPNPVHVHTYSTLDVKAIRESAGLSRQELADLLCVSYDSVSSWENKRRNPSGLTRKVLSMIEHDPNKMIRELSQAKA</sequence>
<dbReference type="Gene3D" id="1.10.260.40">
    <property type="entry name" value="lambda repressor-like DNA-binding domains"/>
    <property type="match status" value="1"/>
</dbReference>
<keyword evidence="1" id="KW-0805">Transcription regulation</keyword>
<dbReference type="PROSITE" id="PS50943">
    <property type="entry name" value="HTH_CROC1"/>
    <property type="match status" value="1"/>
</dbReference>
<dbReference type="GO" id="GO:0003677">
    <property type="term" value="F:DNA binding"/>
    <property type="evidence" value="ECO:0007669"/>
    <property type="project" value="UniProtKB-KW"/>
</dbReference>
<dbReference type="NCBIfam" id="NF041265">
    <property type="entry name" value="NadS"/>
    <property type="match status" value="1"/>
</dbReference>
<evidence type="ECO:0000313" key="5">
    <source>
        <dbReference type="EMBL" id="KLV03870.1"/>
    </source>
</evidence>
<keyword evidence="3" id="KW-0804">Transcription</keyword>
<dbReference type="Proteomes" id="UP000035909">
    <property type="component" value="Unassembled WGS sequence"/>
</dbReference>
<dbReference type="PANTHER" id="PTHR36511:SF3">
    <property type="entry name" value="ANTITOXIN HIGA-2"/>
    <property type="match status" value="1"/>
</dbReference>
<dbReference type="Pfam" id="PF01381">
    <property type="entry name" value="HTH_3"/>
    <property type="match status" value="1"/>
</dbReference>
<reference evidence="5 6" key="1">
    <citation type="submission" date="2015-05" db="EMBL/GenBank/DDBJ databases">
        <title>Photobacterium galathea sp. nov.</title>
        <authorList>
            <person name="Machado H."/>
            <person name="Gram L."/>
        </authorList>
    </citation>
    <scope>NUCLEOTIDE SEQUENCE [LARGE SCALE GENOMIC DNA]</scope>
    <source>
        <strain evidence="5 6">DSM 22954</strain>
    </source>
</reference>
<dbReference type="PATRIC" id="fig|320778.3.peg.5212"/>
<dbReference type="CDD" id="cd00093">
    <property type="entry name" value="HTH_XRE"/>
    <property type="match status" value="1"/>
</dbReference>
<evidence type="ECO:0000259" key="4">
    <source>
        <dbReference type="PROSITE" id="PS50943"/>
    </source>
</evidence>
<dbReference type="OrthoDB" id="9799384at2"/>
<evidence type="ECO:0000256" key="2">
    <source>
        <dbReference type="ARBA" id="ARBA00023125"/>
    </source>
</evidence>
<keyword evidence="6" id="KW-1185">Reference proteome</keyword>
<dbReference type="InterPro" id="IPR047761">
    <property type="entry name" value="NadS-like"/>
</dbReference>
<organism evidence="5 6">
    <name type="scientific">Photobacterium ganghwense</name>
    <dbReference type="NCBI Taxonomy" id="320778"/>
    <lineage>
        <taxon>Bacteria</taxon>
        <taxon>Pseudomonadati</taxon>
        <taxon>Pseudomonadota</taxon>
        <taxon>Gammaproteobacteria</taxon>
        <taxon>Vibrionales</taxon>
        <taxon>Vibrionaceae</taxon>
        <taxon>Photobacterium</taxon>
    </lineage>
</organism>
<evidence type="ECO:0000256" key="1">
    <source>
        <dbReference type="ARBA" id="ARBA00023015"/>
    </source>
</evidence>
<proteinExistence type="predicted"/>